<protein>
    <recommendedName>
        <fullName evidence="6">60S ribosomal protein L13</fullName>
    </recommendedName>
</protein>
<dbReference type="InterPro" id="IPR018256">
    <property type="entry name" value="Ribosomal_eL13_CS"/>
</dbReference>
<dbReference type="WBParaSite" id="EVEC_0000684501-mRNA-1">
    <property type="protein sequence ID" value="EVEC_0000684501-mRNA-1"/>
    <property type="gene ID" value="EVEC_0000684501"/>
</dbReference>
<evidence type="ECO:0000256" key="2">
    <source>
        <dbReference type="ARBA" id="ARBA00022980"/>
    </source>
</evidence>
<dbReference type="GO" id="GO:0022625">
    <property type="term" value="C:cytosolic large ribosomal subunit"/>
    <property type="evidence" value="ECO:0007669"/>
    <property type="project" value="TreeGrafter"/>
</dbReference>
<dbReference type="PANTHER" id="PTHR11722">
    <property type="entry name" value="60S RIBOSOMAL PROTEIN L13"/>
    <property type="match status" value="1"/>
</dbReference>
<feature type="region of interest" description="Disordered" evidence="7">
    <location>
        <begin position="193"/>
        <end position="212"/>
    </location>
</feature>
<reference evidence="10" key="1">
    <citation type="submission" date="2017-02" db="UniProtKB">
        <authorList>
            <consortium name="WormBaseParasite"/>
        </authorList>
    </citation>
    <scope>IDENTIFICATION</scope>
</reference>
<evidence type="ECO:0000313" key="8">
    <source>
        <dbReference type="EMBL" id="VDD91642.1"/>
    </source>
</evidence>
<reference evidence="8 9" key="2">
    <citation type="submission" date="2018-10" db="EMBL/GenBank/DDBJ databases">
        <authorList>
            <consortium name="Pathogen Informatics"/>
        </authorList>
    </citation>
    <scope>NUCLEOTIDE SEQUENCE [LARGE SCALE GENOMIC DNA]</scope>
</reference>
<feature type="compositionally biased region" description="Basic and acidic residues" evidence="7">
    <location>
        <begin position="193"/>
        <end position="203"/>
    </location>
</feature>
<dbReference type="GO" id="GO:0006412">
    <property type="term" value="P:translation"/>
    <property type="evidence" value="ECO:0007669"/>
    <property type="project" value="InterPro"/>
</dbReference>
<dbReference type="GO" id="GO:0003723">
    <property type="term" value="F:RNA binding"/>
    <property type="evidence" value="ECO:0007669"/>
    <property type="project" value="TreeGrafter"/>
</dbReference>
<keyword evidence="3 6" id="KW-0687">Ribonucleoprotein</keyword>
<accession>A0A0N4V8X8</accession>
<dbReference type="PROSITE" id="PS01104">
    <property type="entry name" value="RIBOSOMAL_L13E"/>
    <property type="match status" value="1"/>
</dbReference>
<sequence length="212" mass="24598">MAPKGNNVIPNAHFHKKWQTRIKTWFDQPARKQRRHRKRMTKALQIAPRPAAGLLRPVVRCPTVRYNKKLRLGRGFTLEELKAVGIGKRVARTIGISVDYRRRNRSLESLQQNKQRLREYKSKLILFPKKSKAPKKGDSSPEELKLATQLRGVVLPIKRKPKKNKPREITDEEKEAKVFRHLQRARIDERLKGIREKKARAAAEEGIGGGRK</sequence>
<dbReference type="OrthoDB" id="10264538at2759"/>
<evidence type="ECO:0000313" key="9">
    <source>
        <dbReference type="Proteomes" id="UP000274131"/>
    </source>
</evidence>
<keyword evidence="2 6" id="KW-0689">Ribosomal protein</keyword>
<proteinExistence type="inferred from homology"/>
<dbReference type="HAMAP" id="MF_00499">
    <property type="entry name" value="Ribosomal_eL13"/>
    <property type="match status" value="1"/>
</dbReference>
<keyword evidence="9" id="KW-1185">Reference proteome</keyword>
<evidence type="ECO:0000256" key="5">
    <source>
        <dbReference type="ARBA" id="ARBA00065437"/>
    </source>
</evidence>
<dbReference type="GO" id="GO:0003735">
    <property type="term" value="F:structural constituent of ribosome"/>
    <property type="evidence" value="ECO:0007669"/>
    <property type="project" value="InterPro"/>
</dbReference>
<dbReference type="Pfam" id="PF01294">
    <property type="entry name" value="Ribosomal_L13e"/>
    <property type="match status" value="1"/>
</dbReference>
<evidence type="ECO:0000256" key="1">
    <source>
        <dbReference type="ARBA" id="ARBA00005640"/>
    </source>
</evidence>
<organism evidence="10">
    <name type="scientific">Enterobius vermicularis</name>
    <name type="common">Human pinworm</name>
    <dbReference type="NCBI Taxonomy" id="51028"/>
    <lineage>
        <taxon>Eukaryota</taxon>
        <taxon>Metazoa</taxon>
        <taxon>Ecdysozoa</taxon>
        <taxon>Nematoda</taxon>
        <taxon>Chromadorea</taxon>
        <taxon>Rhabditida</taxon>
        <taxon>Spirurina</taxon>
        <taxon>Oxyuridomorpha</taxon>
        <taxon>Oxyuroidea</taxon>
        <taxon>Oxyuridae</taxon>
        <taxon>Enterobius</taxon>
    </lineage>
</organism>
<dbReference type="AlphaFoldDB" id="A0A0N4V8X8"/>
<evidence type="ECO:0000256" key="7">
    <source>
        <dbReference type="SAM" id="MobiDB-lite"/>
    </source>
</evidence>
<comment type="subunit">
    <text evidence="5">Component of the 60S large ribosomal subunit (LSU).</text>
</comment>
<evidence type="ECO:0000256" key="4">
    <source>
        <dbReference type="ARBA" id="ARBA00058367"/>
    </source>
</evidence>
<dbReference type="FunFam" id="1.20.5.110:FF:000003">
    <property type="entry name" value="60S ribosomal protein L13"/>
    <property type="match status" value="1"/>
</dbReference>
<name>A0A0N4V8X8_ENTVE</name>
<comment type="function">
    <text evidence="4">Component of the ribosome, a large ribonucleoprotein complex responsible for the synthesis of proteins in the cell. The small ribosomal subunit (SSU) binds messenger RNAs (mRNAs) and translates the encoded message by selecting cognate aminoacyl-transfer RNA (tRNA) molecules. The large subunit (LSU) contains the ribosomal catalytic site termed the peptidyl transferase center (PTC), which catalyzes the formation of peptide bonds, thereby polymerizing the amino acids delivered by tRNAs into a polypeptide chain. The nascent polypeptides leave the ribosome through a tunnel in the LSU and interact with protein factors that function in enzymatic processing, targeting, and the membrane insertion of nascent chains at the exit of the ribosomal tunnel. As part of the LSU, it is probably required for its formation and the maturation of rRNAs.</text>
</comment>
<dbReference type="PANTHER" id="PTHR11722:SF0">
    <property type="entry name" value="LARGE RIBOSOMAL SUBUNIT PROTEIN EL13"/>
    <property type="match status" value="1"/>
</dbReference>
<evidence type="ECO:0000313" key="10">
    <source>
        <dbReference type="WBParaSite" id="EVEC_0000684501-mRNA-1"/>
    </source>
</evidence>
<dbReference type="EMBL" id="UXUI01008492">
    <property type="protein sequence ID" value="VDD91642.1"/>
    <property type="molecule type" value="Genomic_DNA"/>
</dbReference>
<dbReference type="InterPro" id="IPR001380">
    <property type="entry name" value="Ribosomal_eL13"/>
</dbReference>
<dbReference type="Proteomes" id="UP000274131">
    <property type="component" value="Unassembled WGS sequence"/>
</dbReference>
<dbReference type="STRING" id="51028.A0A0N4V8X8"/>
<dbReference type="Gene3D" id="1.20.5.110">
    <property type="match status" value="1"/>
</dbReference>
<evidence type="ECO:0000256" key="3">
    <source>
        <dbReference type="ARBA" id="ARBA00023274"/>
    </source>
</evidence>
<gene>
    <name evidence="8" type="ORF">EVEC_LOCUS6393</name>
</gene>
<comment type="similarity">
    <text evidence="1 6">Belongs to the eukaryotic ribosomal protein eL13 family.</text>
</comment>
<evidence type="ECO:0000256" key="6">
    <source>
        <dbReference type="RuleBase" id="RU000572"/>
    </source>
</evidence>